<dbReference type="AlphaFoldDB" id="A0A437MU07"/>
<dbReference type="PROSITE" id="PS00041">
    <property type="entry name" value="HTH_ARAC_FAMILY_1"/>
    <property type="match status" value="1"/>
</dbReference>
<sequence>WRYGQTMRTRYPAVQVDEASLYHMHNRIFTSAGSAAGIDLMIEIVRQDYGPDAANSVARRIVMPAHRNGGQAQFLERPVAIRPNSEIGPVLDRVREDIKQPWSIALMAKQAAMSRRTFERRFIEATGQGPGDWLAAERVEAAKDLLIRTQQPMDDIAAAVGFGSAHALRHHFRARVALSPTEYRREFGEK</sequence>
<accession>A0A437MU07</accession>
<organism evidence="5 6">
    <name type="scientific">Novosphingobium umbonatum</name>
    <dbReference type="NCBI Taxonomy" id="1908524"/>
    <lineage>
        <taxon>Bacteria</taxon>
        <taxon>Pseudomonadati</taxon>
        <taxon>Pseudomonadota</taxon>
        <taxon>Alphaproteobacteria</taxon>
        <taxon>Sphingomonadales</taxon>
        <taxon>Sphingomonadaceae</taxon>
        <taxon>Novosphingobium</taxon>
    </lineage>
</organism>
<comment type="caution">
    <text evidence="5">The sequence shown here is derived from an EMBL/GenBank/DDBJ whole genome shotgun (WGS) entry which is preliminary data.</text>
</comment>
<dbReference type="Gene3D" id="1.10.10.60">
    <property type="entry name" value="Homeodomain-like"/>
    <property type="match status" value="1"/>
</dbReference>
<gene>
    <name evidence="5" type="ORF">EOE18_18245</name>
</gene>
<dbReference type="Gene3D" id="3.40.50.880">
    <property type="match status" value="1"/>
</dbReference>
<feature type="non-terminal residue" evidence="5">
    <location>
        <position position="1"/>
    </location>
</feature>
<feature type="domain" description="HTH araC/xylS-type" evidence="4">
    <location>
        <begin position="88"/>
        <end position="186"/>
    </location>
</feature>
<dbReference type="PANTHER" id="PTHR46796">
    <property type="entry name" value="HTH-TYPE TRANSCRIPTIONAL ACTIVATOR RHAS-RELATED"/>
    <property type="match status" value="1"/>
</dbReference>
<evidence type="ECO:0000313" key="6">
    <source>
        <dbReference type="Proteomes" id="UP000282837"/>
    </source>
</evidence>
<dbReference type="GO" id="GO:0003700">
    <property type="term" value="F:DNA-binding transcription factor activity"/>
    <property type="evidence" value="ECO:0007669"/>
    <property type="project" value="InterPro"/>
</dbReference>
<dbReference type="SMART" id="SM00342">
    <property type="entry name" value="HTH_ARAC"/>
    <property type="match status" value="1"/>
</dbReference>
<dbReference type="PROSITE" id="PS01124">
    <property type="entry name" value="HTH_ARAC_FAMILY_2"/>
    <property type="match status" value="1"/>
</dbReference>
<dbReference type="RefSeq" id="WP_127712170.1">
    <property type="nucleotide sequence ID" value="NZ_SACO01000046.1"/>
</dbReference>
<reference evidence="5 6" key="1">
    <citation type="submission" date="2019-01" db="EMBL/GenBank/DDBJ databases">
        <authorList>
            <person name="Chen W.-M."/>
        </authorList>
    </citation>
    <scope>NUCLEOTIDE SEQUENCE [LARGE SCALE GENOMIC DNA]</scope>
    <source>
        <strain evidence="5 6">FSY-9</strain>
    </source>
</reference>
<protein>
    <submittedName>
        <fullName evidence="5">Helix-turn-helix domain-containing protein</fullName>
    </submittedName>
</protein>
<dbReference type="Pfam" id="PF12833">
    <property type="entry name" value="HTH_18"/>
    <property type="match status" value="1"/>
</dbReference>
<dbReference type="EMBL" id="SACO01000046">
    <property type="protein sequence ID" value="RVU01152.1"/>
    <property type="molecule type" value="Genomic_DNA"/>
</dbReference>
<name>A0A437MU07_9SPHN</name>
<keyword evidence="6" id="KW-1185">Reference proteome</keyword>
<evidence type="ECO:0000313" key="5">
    <source>
        <dbReference type="EMBL" id="RVU01152.1"/>
    </source>
</evidence>
<keyword evidence="2" id="KW-0238">DNA-binding</keyword>
<evidence type="ECO:0000256" key="3">
    <source>
        <dbReference type="ARBA" id="ARBA00023163"/>
    </source>
</evidence>
<dbReference type="Proteomes" id="UP000282837">
    <property type="component" value="Unassembled WGS sequence"/>
</dbReference>
<evidence type="ECO:0000256" key="1">
    <source>
        <dbReference type="ARBA" id="ARBA00023015"/>
    </source>
</evidence>
<evidence type="ECO:0000259" key="4">
    <source>
        <dbReference type="PROSITE" id="PS01124"/>
    </source>
</evidence>
<dbReference type="InterPro" id="IPR050204">
    <property type="entry name" value="AraC_XylS_family_regulators"/>
</dbReference>
<dbReference type="InterPro" id="IPR029062">
    <property type="entry name" value="Class_I_gatase-like"/>
</dbReference>
<dbReference type="InterPro" id="IPR018060">
    <property type="entry name" value="HTH_AraC"/>
</dbReference>
<dbReference type="SUPFAM" id="SSF52317">
    <property type="entry name" value="Class I glutamine amidotransferase-like"/>
    <property type="match status" value="1"/>
</dbReference>
<dbReference type="SUPFAM" id="SSF46689">
    <property type="entry name" value="Homeodomain-like"/>
    <property type="match status" value="2"/>
</dbReference>
<dbReference type="OrthoDB" id="186587at2"/>
<dbReference type="InterPro" id="IPR018062">
    <property type="entry name" value="HTH_AraC-typ_CS"/>
</dbReference>
<keyword evidence="3" id="KW-0804">Transcription</keyword>
<keyword evidence="1" id="KW-0805">Transcription regulation</keyword>
<dbReference type="GO" id="GO:0043565">
    <property type="term" value="F:sequence-specific DNA binding"/>
    <property type="evidence" value="ECO:0007669"/>
    <property type="project" value="InterPro"/>
</dbReference>
<proteinExistence type="predicted"/>
<dbReference type="InterPro" id="IPR009057">
    <property type="entry name" value="Homeodomain-like_sf"/>
</dbReference>
<evidence type="ECO:0000256" key="2">
    <source>
        <dbReference type="ARBA" id="ARBA00023125"/>
    </source>
</evidence>